<dbReference type="GO" id="GO:0005524">
    <property type="term" value="F:ATP binding"/>
    <property type="evidence" value="ECO:0007669"/>
    <property type="project" value="InterPro"/>
</dbReference>
<dbReference type="RefSeq" id="WP_146979405.1">
    <property type="nucleotide sequence ID" value="NZ_VOSM01000001.1"/>
</dbReference>
<evidence type="ECO:0000313" key="5">
    <source>
        <dbReference type="Proteomes" id="UP000321412"/>
    </source>
</evidence>
<dbReference type="SMART" id="SM00220">
    <property type="entry name" value="S_TKc"/>
    <property type="match status" value="1"/>
</dbReference>
<evidence type="ECO:0000256" key="1">
    <source>
        <dbReference type="SAM" id="Coils"/>
    </source>
</evidence>
<dbReference type="InterPro" id="IPR011009">
    <property type="entry name" value="Kinase-like_dom_sf"/>
</dbReference>
<evidence type="ECO:0000259" key="3">
    <source>
        <dbReference type="PROSITE" id="PS50011"/>
    </source>
</evidence>
<comment type="caution">
    <text evidence="4">The sequence shown here is derived from an EMBL/GenBank/DDBJ whole genome shotgun (WGS) entry which is preliminary data.</text>
</comment>
<dbReference type="Gene3D" id="1.10.510.10">
    <property type="entry name" value="Transferase(Phosphotransferase) domain 1"/>
    <property type="match status" value="1"/>
</dbReference>
<evidence type="ECO:0000256" key="2">
    <source>
        <dbReference type="SAM" id="MobiDB-lite"/>
    </source>
</evidence>
<feature type="region of interest" description="Disordered" evidence="2">
    <location>
        <begin position="456"/>
        <end position="508"/>
    </location>
</feature>
<keyword evidence="5" id="KW-1185">Reference proteome</keyword>
<feature type="region of interest" description="Disordered" evidence="2">
    <location>
        <begin position="1"/>
        <end position="128"/>
    </location>
</feature>
<name>A0A5C6XNJ4_9DELT</name>
<dbReference type="Pfam" id="PF00069">
    <property type="entry name" value="Pkinase"/>
    <property type="match status" value="1"/>
</dbReference>
<feature type="compositionally biased region" description="Low complexity" evidence="2">
    <location>
        <begin position="462"/>
        <end position="501"/>
    </location>
</feature>
<evidence type="ECO:0000313" key="4">
    <source>
        <dbReference type="EMBL" id="TXD38969.1"/>
    </source>
</evidence>
<dbReference type="GO" id="GO:0004672">
    <property type="term" value="F:protein kinase activity"/>
    <property type="evidence" value="ECO:0007669"/>
    <property type="project" value="InterPro"/>
</dbReference>
<reference evidence="4 5" key="1">
    <citation type="submission" date="2019-08" db="EMBL/GenBank/DDBJ databases">
        <title>Bradymonadales sp. TMQ4.</title>
        <authorList>
            <person name="Liang Q."/>
        </authorList>
    </citation>
    <scope>NUCLEOTIDE SEQUENCE [LARGE SCALE GENOMIC DNA]</scope>
    <source>
        <strain evidence="4 5">TMQ4</strain>
    </source>
</reference>
<feature type="domain" description="Protein kinase" evidence="3">
    <location>
        <begin position="192"/>
        <end position="474"/>
    </location>
</feature>
<dbReference type="Proteomes" id="UP000321412">
    <property type="component" value="Unassembled WGS sequence"/>
</dbReference>
<dbReference type="EMBL" id="VOSM01000001">
    <property type="protein sequence ID" value="TXD38969.1"/>
    <property type="molecule type" value="Genomic_DNA"/>
</dbReference>
<keyword evidence="1" id="KW-0175">Coiled coil</keyword>
<feature type="compositionally biased region" description="Basic and acidic residues" evidence="2">
    <location>
        <begin position="1"/>
        <end position="18"/>
    </location>
</feature>
<protein>
    <recommendedName>
        <fullName evidence="3">Protein kinase domain-containing protein</fullName>
    </recommendedName>
</protein>
<gene>
    <name evidence="4" type="ORF">FRC98_00785</name>
</gene>
<dbReference type="AlphaFoldDB" id="A0A5C6XNJ4"/>
<sequence length="662" mass="71021">MSDDRFKQARRSLIDRANQRQQGGDGGFESDADDKTQMVDLNALQGAPEPQFAPPPTFDGPSDEATQLFELPPDMMGGPGADDHITSSAPDYSGYSQPAAPAQPAQPAAPSMGGSGGHQVYVGDEAPDYEGSTQFVNIADFAEQAAHYTPEQQAAGYDGNTQFVDVNALMAGAEASGGDPIENDQDLQRGYIFTPDAIQRGDITLIFAQNQLGRPVVLKRVWEGPAEQMSTPLRQRIAQLHALRHPNLVPMNGMFVSKSGMWVEIDRPEGTRLTQIIQQQGPQDPEQVIAWLKSVSEVLETIHAQQLAYANLTTDAVWITPQGEAMVEPFDMLRFEDRGGLGAFGPPEMQFPPAQRQLSPATDVFSLAAVATAALTGLPLDSSRLAQLGDQKLAQALQTALHPDPTQRQQTPAEFAAALKSGGGSGGLDIKVVIGGVAALMMLTLVAMMFMGGEPAQPAPQPQQQAAAPAQPGTQEPAADPNAPAAAAPAAAEDPAAQANAPPVPLPGTVVVDQRLTISQSFKQNPPASGPAEITEDQFDELRAEARRLKEEGDKARRSEQLDSYRPALEAVTQVIRAQKEPAEDDLALWREIYDNREIKDYIKDLRERVEGELDKGLVGKARNDYEDLSAVDPSANADDFIQATTSAEVVAVTRNEDDTDK</sequence>
<feature type="coiled-coil region" evidence="1">
    <location>
        <begin position="532"/>
        <end position="559"/>
    </location>
</feature>
<dbReference type="OrthoDB" id="5480219at2"/>
<organism evidence="4 5">
    <name type="scientific">Lujinxingia vulgaris</name>
    <dbReference type="NCBI Taxonomy" id="2600176"/>
    <lineage>
        <taxon>Bacteria</taxon>
        <taxon>Deltaproteobacteria</taxon>
        <taxon>Bradymonadales</taxon>
        <taxon>Lujinxingiaceae</taxon>
        <taxon>Lujinxingia</taxon>
    </lineage>
</organism>
<dbReference type="InterPro" id="IPR000719">
    <property type="entry name" value="Prot_kinase_dom"/>
</dbReference>
<dbReference type="PROSITE" id="PS50011">
    <property type="entry name" value="PROTEIN_KINASE_DOM"/>
    <property type="match status" value="1"/>
</dbReference>
<proteinExistence type="predicted"/>
<feature type="compositionally biased region" description="Polar residues" evidence="2">
    <location>
        <begin position="86"/>
        <end position="96"/>
    </location>
</feature>
<feature type="compositionally biased region" description="Low complexity" evidence="2">
    <location>
        <begin position="97"/>
        <end position="110"/>
    </location>
</feature>
<dbReference type="SUPFAM" id="SSF56112">
    <property type="entry name" value="Protein kinase-like (PK-like)"/>
    <property type="match status" value="1"/>
</dbReference>
<accession>A0A5C6XNJ4</accession>